<dbReference type="Proteomes" id="UP001189429">
    <property type="component" value="Unassembled WGS sequence"/>
</dbReference>
<proteinExistence type="predicted"/>
<sequence>MSCITHGGLRGFWGKMFQNGQDCPNASEHQPAARIIRSTDMSDEDKLSNIIKEATSLLHLSKNILGDPRLERRYRSGCTTEINKYRLAQFSLPNGQWHDFHSHYFTKTQGADQRNDHGGTMTPMPSLGGGEFTPHLHPWCKTPNLYHVLGIEPEQTTTKEFRERYRVLHTDRLAQQPGNGLDQVGLLAQIFKKPTYRPTVSVWEVPRALGGHRTIDDLSAVVTTPWLDAEAPMEYRMTPPFFTHEQNEALPCAWLQEPTDKLYEALESRTPRELFQCFYRIISDRFYSLHATPPDRVDWTGAAGEPETVQLGPAARIRYPTRENEPLGESVLGKGVLLHDVERMTSYEGISFADLGAHVRDYP</sequence>
<dbReference type="EMBL" id="CAUYUJ010015899">
    <property type="protein sequence ID" value="CAK0859411.1"/>
    <property type="molecule type" value="Genomic_DNA"/>
</dbReference>
<protein>
    <recommendedName>
        <fullName evidence="3">Bifunctional lysine-specific demethylase and histidyl-hydroxylase</fullName>
    </recommendedName>
</protein>
<name>A0ABN9UIA7_9DINO</name>
<keyword evidence="2" id="KW-1185">Reference proteome</keyword>
<evidence type="ECO:0008006" key="3">
    <source>
        <dbReference type="Google" id="ProtNLM"/>
    </source>
</evidence>
<evidence type="ECO:0000313" key="2">
    <source>
        <dbReference type="Proteomes" id="UP001189429"/>
    </source>
</evidence>
<reference evidence="1" key="1">
    <citation type="submission" date="2023-10" db="EMBL/GenBank/DDBJ databases">
        <authorList>
            <person name="Chen Y."/>
            <person name="Shah S."/>
            <person name="Dougan E. K."/>
            <person name="Thang M."/>
            <person name="Chan C."/>
        </authorList>
    </citation>
    <scope>NUCLEOTIDE SEQUENCE [LARGE SCALE GENOMIC DNA]</scope>
</reference>
<gene>
    <name evidence="1" type="ORF">PCOR1329_LOCUS48790</name>
</gene>
<accession>A0ABN9UIA7</accession>
<evidence type="ECO:0000313" key="1">
    <source>
        <dbReference type="EMBL" id="CAK0859411.1"/>
    </source>
</evidence>
<feature type="non-terminal residue" evidence="1">
    <location>
        <position position="363"/>
    </location>
</feature>
<organism evidence="1 2">
    <name type="scientific">Prorocentrum cordatum</name>
    <dbReference type="NCBI Taxonomy" id="2364126"/>
    <lineage>
        <taxon>Eukaryota</taxon>
        <taxon>Sar</taxon>
        <taxon>Alveolata</taxon>
        <taxon>Dinophyceae</taxon>
        <taxon>Prorocentrales</taxon>
        <taxon>Prorocentraceae</taxon>
        <taxon>Prorocentrum</taxon>
    </lineage>
</organism>
<comment type="caution">
    <text evidence="1">The sequence shown here is derived from an EMBL/GenBank/DDBJ whole genome shotgun (WGS) entry which is preliminary data.</text>
</comment>